<accession>A0A947DCF8</accession>
<evidence type="ECO:0000259" key="1">
    <source>
        <dbReference type="Pfam" id="PF00534"/>
    </source>
</evidence>
<dbReference type="GO" id="GO:0016757">
    <property type="term" value="F:glycosyltransferase activity"/>
    <property type="evidence" value="ECO:0007669"/>
    <property type="project" value="InterPro"/>
</dbReference>
<dbReference type="Pfam" id="PF13439">
    <property type="entry name" value="Glyco_transf_4"/>
    <property type="match status" value="1"/>
</dbReference>
<evidence type="ECO:0000313" key="3">
    <source>
        <dbReference type="EMBL" id="MBT9314585.1"/>
    </source>
</evidence>
<gene>
    <name evidence="3" type="ORF">IXB50_04015</name>
</gene>
<dbReference type="SUPFAM" id="SSF53756">
    <property type="entry name" value="UDP-Glycosyltransferase/glycogen phosphorylase"/>
    <property type="match status" value="1"/>
</dbReference>
<feature type="domain" description="Glycosyl transferase family 1" evidence="1">
    <location>
        <begin position="225"/>
        <end position="392"/>
    </location>
</feature>
<protein>
    <submittedName>
        <fullName evidence="3">Glycosyltransferase</fullName>
    </submittedName>
</protein>
<dbReference type="Gene3D" id="3.40.50.2000">
    <property type="entry name" value="Glycogen Phosphorylase B"/>
    <property type="match status" value="2"/>
</dbReference>
<proteinExistence type="predicted"/>
<evidence type="ECO:0000313" key="4">
    <source>
        <dbReference type="Proteomes" id="UP000717364"/>
    </source>
</evidence>
<sequence>MKVLHLSTGDLGGGAFRGTYWLHQGLLRKGIDSKILVSNKLSDDSTIIKNSQNTFLSKLDQVRSSFDELSLAFYQNRLRERFSPAYTSSFKLKETISKIQPDIVHLHWINGGFLNPEMIGGLNIPTVWTLRDMWPFSGGCHYAGECNKYLESCGKCPILRSKSENDISRNLWSRKKKAWQNSNIRVVAISNWLADCARASSLFRNQQIVVIHNAVDEKKFRPMSRDFSREALALPPNKKIIAFGAINPLRNKKKGFQYLAKALKRLSNENFKDSLEVLIFGSSKPEQEVDIGFKINYLGRLHDDVTLSLVYSAADVMVVPSIQEGFGKTAIEAMACATPVISFDSTGLKDIVEHKLTGYRAECFSVDDLAYGISWILHDEQHLIALSRQARESVEKKFTITKQVDKYHQLYKELIS</sequence>
<keyword evidence="4" id="KW-1185">Reference proteome</keyword>
<dbReference type="Proteomes" id="UP000717364">
    <property type="component" value="Unassembled WGS sequence"/>
</dbReference>
<dbReference type="PANTHER" id="PTHR12526">
    <property type="entry name" value="GLYCOSYLTRANSFERASE"/>
    <property type="match status" value="1"/>
</dbReference>
<dbReference type="InterPro" id="IPR028098">
    <property type="entry name" value="Glyco_trans_4-like_N"/>
</dbReference>
<reference evidence="3" key="2">
    <citation type="journal article" date="2021" name="Mar. Drugs">
        <title>Genome Reduction and Secondary Metabolism of the Marine Sponge-Associated Cyanobacterium Leptothoe.</title>
        <authorList>
            <person name="Konstantinou D."/>
            <person name="Popin R.V."/>
            <person name="Fewer D.P."/>
            <person name="Sivonen K."/>
            <person name="Gkelis S."/>
        </authorList>
    </citation>
    <scope>NUCLEOTIDE SEQUENCE</scope>
    <source>
        <strain evidence="3">TAU-MAC 1115</strain>
    </source>
</reference>
<dbReference type="RefSeq" id="WP_215607658.1">
    <property type="nucleotide sequence ID" value="NZ_JADOES010000005.1"/>
</dbReference>
<organism evidence="3 4">
    <name type="scientific">Leptothoe spongobia TAU-MAC 1115</name>
    <dbReference type="NCBI Taxonomy" id="1967444"/>
    <lineage>
        <taxon>Bacteria</taxon>
        <taxon>Bacillati</taxon>
        <taxon>Cyanobacteriota</taxon>
        <taxon>Cyanophyceae</taxon>
        <taxon>Nodosilineales</taxon>
        <taxon>Cymatolegaceae</taxon>
        <taxon>Leptothoe</taxon>
        <taxon>Leptothoe spongobia</taxon>
    </lineage>
</organism>
<dbReference type="PANTHER" id="PTHR12526:SF637">
    <property type="entry name" value="GLYCOSYLTRANSFERASE EPSF-RELATED"/>
    <property type="match status" value="1"/>
</dbReference>
<dbReference type="AlphaFoldDB" id="A0A947DCF8"/>
<evidence type="ECO:0000259" key="2">
    <source>
        <dbReference type="Pfam" id="PF13439"/>
    </source>
</evidence>
<dbReference type="CDD" id="cd03825">
    <property type="entry name" value="GT4_WcaC-like"/>
    <property type="match status" value="1"/>
</dbReference>
<name>A0A947DCF8_9CYAN</name>
<comment type="caution">
    <text evidence="3">The sequence shown here is derived from an EMBL/GenBank/DDBJ whole genome shotgun (WGS) entry which is preliminary data.</text>
</comment>
<dbReference type="Pfam" id="PF00534">
    <property type="entry name" value="Glycos_transf_1"/>
    <property type="match status" value="1"/>
</dbReference>
<feature type="domain" description="Glycosyltransferase subfamily 4-like N-terminal" evidence="2">
    <location>
        <begin position="13"/>
        <end position="217"/>
    </location>
</feature>
<reference evidence="3" key="1">
    <citation type="submission" date="2020-11" db="EMBL/GenBank/DDBJ databases">
        <authorList>
            <person name="Konstantinou D."/>
            <person name="Gkelis S."/>
            <person name="Popin R."/>
            <person name="Fewer D."/>
            <person name="Sivonen K."/>
        </authorList>
    </citation>
    <scope>NUCLEOTIDE SEQUENCE</scope>
    <source>
        <strain evidence="3">TAU-MAC 1115</strain>
    </source>
</reference>
<dbReference type="InterPro" id="IPR001296">
    <property type="entry name" value="Glyco_trans_1"/>
</dbReference>
<dbReference type="EMBL" id="JADOES010000005">
    <property type="protein sequence ID" value="MBT9314585.1"/>
    <property type="molecule type" value="Genomic_DNA"/>
</dbReference>